<accession>A0A0E9VR73</accession>
<dbReference type="EMBL" id="GBXM01028819">
    <property type="protein sequence ID" value="JAH79758.1"/>
    <property type="molecule type" value="Transcribed_RNA"/>
</dbReference>
<reference evidence="1" key="1">
    <citation type="submission" date="2014-11" db="EMBL/GenBank/DDBJ databases">
        <authorList>
            <person name="Amaro Gonzalez C."/>
        </authorList>
    </citation>
    <scope>NUCLEOTIDE SEQUENCE</scope>
</reference>
<name>A0A0E9VR73_ANGAN</name>
<reference evidence="1" key="2">
    <citation type="journal article" date="2015" name="Fish Shellfish Immunol.">
        <title>Early steps in the European eel (Anguilla anguilla)-Vibrio vulnificus interaction in the gills: Role of the RtxA13 toxin.</title>
        <authorList>
            <person name="Callol A."/>
            <person name="Pajuelo D."/>
            <person name="Ebbesson L."/>
            <person name="Teles M."/>
            <person name="MacKenzie S."/>
            <person name="Amaro C."/>
        </authorList>
    </citation>
    <scope>NUCLEOTIDE SEQUENCE</scope>
</reference>
<evidence type="ECO:0000313" key="1">
    <source>
        <dbReference type="EMBL" id="JAH79758.1"/>
    </source>
</evidence>
<proteinExistence type="predicted"/>
<sequence length="12" mass="1409">MSSKKMPIIIFN</sequence>
<organism evidence="1">
    <name type="scientific">Anguilla anguilla</name>
    <name type="common">European freshwater eel</name>
    <name type="synonym">Muraena anguilla</name>
    <dbReference type="NCBI Taxonomy" id="7936"/>
    <lineage>
        <taxon>Eukaryota</taxon>
        <taxon>Metazoa</taxon>
        <taxon>Chordata</taxon>
        <taxon>Craniata</taxon>
        <taxon>Vertebrata</taxon>
        <taxon>Euteleostomi</taxon>
        <taxon>Actinopterygii</taxon>
        <taxon>Neopterygii</taxon>
        <taxon>Teleostei</taxon>
        <taxon>Anguilliformes</taxon>
        <taxon>Anguillidae</taxon>
        <taxon>Anguilla</taxon>
    </lineage>
</organism>
<protein>
    <submittedName>
        <fullName evidence="1">Uncharacterized protein</fullName>
    </submittedName>
</protein>